<proteinExistence type="predicted"/>
<organism evidence="2 3">
    <name type="scientific">Amycolatopsis dongchuanensis</name>
    <dbReference type="NCBI Taxonomy" id="1070866"/>
    <lineage>
        <taxon>Bacteria</taxon>
        <taxon>Bacillati</taxon>
        <taxon>Actinomycetota</taxon>
        <taxon>Actinomycetes</taxon>
        <taxon>Pseudonocardiales</taxon>
        <taxon>Pseudonocardiaceae</taxon>
        <taxon>Amycolatopsis</taxon>
    </lineage>
</organism>
<keyword evidence="1" id="KW-1133">Transmembrane helix</keyword>
<comment type="caution">
    <text evidence="2">The sequence shown here is derived from an EMBL/GenBank/DDBJ whole genome shotgun (WGS) entry which is preliminary data.</text>
</comment>
<name>A0ABP9R0R5_9PSEU</name>
<keyword evidence="1" id="KW-0812">Transmembrane</keyword>
<sequence length="148" mass="16500">MLSRNAPGKRDFVVGVSNLLVAVVVGVASVWVPLRIDSDAQERERKRVCLEAVVELRAETDRISTGYSVEPDDRAARLADWDDGQSAIDRVRVSCEKVLYPGAVPATARALWDEFRTSHDLARQGRPELDVVNQIRTWTTDRIAQLTA</sequence>
<gene>
    <name evidence="2" type="ORF">GCM10023214_48060</name>
</gene>
<dbReference type="Proteomes" id="UP001500192">
    <property type="component" value="Unassembled WGS sequence"/>
</dbReference>
<evidence type="ECO:0000313" key="3">
    <source>
        <dbReference type="Proteomes" id="UP001500192"/>
    </source>
</evidence>
<keyword evidence="1" id="KW-0472">Membrane</keyword>
<dbReference type="RefSeq" id="WP_346055000.1">
    <property type="nucleotide sequence ID" value="NZ_BAABIB010000089.1"/>
</dbReference>
<protein>
    <submittedName>
        <fullName evidence="2">Uncharacterized protein</fullName>
    </submittedName>
</protein>
<reference evidence="3" key="1">
    <citation type="journal article" date="2019" name="Int. J. Syst. Evol. Microbiol.">
        <title>The Global Catalogue of Microorganisms (GCM) 10K type strain sequencing project: providing services to taxonomists for standard genome sequencing and annotation.</title>
        <authorList>
            <consortium name="The Broad Institute Genomics Platform"/>
            <consortium name="The Broad Institute Genome Sequencing Center for Infectious Disease"/>
            <person name="Wu L."/>
            <person name="Ma J."/>
        </authorList>
    </citation>
    <scope>NUCLEOTIDE SEQUENCE [LARGE SCALE GENOMIC DNA]</scope>
    <source>
        <strain evidence="3">JCM 18054</strain>
    </source>
</reference>
<evidence type="ECO:0000256" key="1">
    <source>
        <dbReference type="SAM" id="Phobius"/>
    </source>
</evidence>
<feature type="transmembrane region" description="Helical" evidence="1">
    <location>
        <begin position="12"/>
        <end position="34"/>
    </location>
</feature>
<keyword evidence="3" id="KW-1185">Reference proteome</keyword>
<dbReference type="EMBL" id="BAABIB010000089">
    <property type="protein sequence ID" value="GAA5170047.1"/>
    <property type="molecule type" value="Genomic_DNA"/>
</dbReference>
<evidence type="ECO:0000313" key="2">
    <source>
        <dbReference type="EMBL" id="GAA5170047.1"/>
    </source>
</evidence>
<accession>A0ABP9R0R5</accession>